<protein>
    <submittedName>
        <fullName evidence="1">Uncharacterized protein</fullName>
    </submittedName>
</protein>
<name>A0A0A9G471_ARUDO</name>
<reference evidence="1" key="1">
    <citation type="submission" date="2014-09" db="EMBL/GenBank/DDBJ databases">
        <authorList>
            <person name="Magalhaes I.L.F."/>
            <person name="Oliveira U."/>
            <person name="Santos F.R."/>
            <person name="Vidigal T.H.D.A."/>
            <person name="Brescovit A.D."/>
            <person name="Santos A.J."/>
        </authorList>
    </citation>
    <scope>NUCLEOTIDE SEQUENCE</scope>
    <source>
        <tissue evidence="1">Shoot tissue taken approximately 20 cm above the soil surface</tissue>
    </source>
</reference>
<accession>A0A0A9G471</accession>
<dbReference type="EMBL" id="GBRH01182463">
    <property type="protein sequence ID" value="JAE15433.1"/>
    <property type="molecule type" value="Transcribed_RNA"/>
</dbReference>
<sequence>MVILMTFQLE</sequence>
<organism evidence="1">
    <name type="scientific">Arundo donax</name>
    <name type="common">Giant reed</name>
    <name type="synonym">Donax arundinaceus</name>
    <dbReference type="NCBI Taxonomy" id="35708"/>
    <lineage>
        <taxon>Eukaryota</taxon>
        <taxon>Viridiplantae</taxon>
        <taxon>Streptophyta</taxon>
        <taxon>Embryophyta</taxon>
        <taxon>Tracheophyta</taxon>
        <taxon>Spermatophyta</taxon>
        <taxon>Magnoliopsida</taxon>
        <taxon>Liliopsida</taxon>
        <taxon>Poales</taxon>
        <taxon>Poaceae</taxon>
        <taxon>PACMAD clade</taxon>
        <taxon>Arundinoideae</taxon>
        <taxon>Arundineae</taxon>
        <taxon>Arundo</taxon>
    </lineage>
</organism>
<reference evidence="1" key="2">
    <citation type="journal article" date="2015" name="Data Brief">
        <title>Shoot transcriptome of the giant reed, Arundo donax.</title>
        <authorList>
            <person name="Barrero R.A."/>
            <person name="Guerrero F.D."/>
            <person name="Moolhuijzen P."/>
            <person name="Goolsby J.A."/>
            <person name="Tidwell J."/>
            <person name="Bellgard S.E."/>
            <person name="Bellgard M.I."/>
        </authorList>
    </citation>
    <scope>NUCLEOTIDE SEQUENCE</scope>
    <source>
        <tissue evidence="1">Shoot tissue taken approximately 20 cm above the soil surface</tissue>
    </source>
</reference>
<proteinExistence type="predicted"/>
<evidence type="ECO:0000313" key="1">
    <source>
        <dbReference type="EMBL" id="JAE15433.1"/>
    </source>
</evidence>